<keyword evidence="5" id="KW-1185">Reference proteome</keyword>
<comment type="cofactor">
    <cofactor evidence="1 3">
        <name>pyridoxal 5'-phosphate</name>
        <dbReference type="ChEBI" id="CHEBI:597326"/>
    </cofactor>
</comment>
<dbReference type="InterPro" id="IPR000277">
    <property type="entry name" value="Cys/Met-Metab_PyrdxlP-dep_enz"/>
</dbReference>
<dbReference type="SUPFAM" id="SSF53383">
    <property type="entry name" value="PLP-dependent transferases"/>
    <property type="match status" value="1"/>
</dbReference>
<dbReference type="Gene3D" id="3.40.640.10">
    <property type="entry name" value="Type I PLP-dependent aspartate aminotransferase-like (Major domain)"/>
    <property type="match status" value="1"/>
</dbReference>
<comment type="similarity">
    <text evidence="3">Belongs to the trans-sulfuration enzymes family.</text>
</comment>
<dbReference type="AlphaFoldDB" id="A0A7R7XA15"/>
<evidence type="ECO:0000256" key="1">
    <source>
        <dbReference type="ARBA" id="ARBA00001933"/>
    </source>
</evidence>
<evidence type="ECO:0000313" key="4">
    <source>
        <dbReference type="EMBL" id="BCS17503.1"/>
    </source>
</evidence>
<dbReference type="PANTHER" id="PTHR42699:SF1">
    <property type="entry name" value="CYSTATHIONINE GAMMA-SYNTHASE-RELATED"/>
    <property type="match status" value="1"/>
</dbReference>
<dbReference type="Pfam" id="PF01053">
    <property type="entry name" value="Cys_Met_Meta_PP"/>
    <property type="match status" value="1"/>
</dbReference>
<organism evidence="4 5">
    <name type="scientific">Aspergillus puulaauensis</name>
    <dbReference type="NCBI Taxonomy" id="1220207"/>
    <lineage>
        <taxon>Eukaryota</taxon>
        <taxon>Fungi</taxon>
        <taxon>Dikarya</taxon>
        <taxon>Ascomycota</taxon>
        <taxon>Pezizomycotina</taxon>
        <taxon>Eurotiomycetes</taxon>
        <taxon>Eurotiomycetidae</taxon>
        <taxon>Eurotiales</taxon>
        <taxon>Aspergillaceae</taxon>
        <taxon>Aspergillus</taxon>
    </lineage>
</organism>
<dbReference type="GO" id="GO:0019346">
    <property type="term" value="P:transsulfuration"/>
    <property type="evidence" value="ECO:0007669"/>
    <property type="project" value="InterPro"/>
</dbReference>
<dbReference type="GeneID" id="64967508"/>
<keyword evidence="2 3" id="KW-0663">Pyridoxal phosphate</keyword>
<dbReference type="KEGG" id="apuu:APUU_10331S"/>
<dbReference type="InterPro" id="IPR015421">
    <property type="entry name" value="PyrdxlP-dep_Trfase_major"/>
</dbReference>
<evidence type="ECO:0000256" key="2">
    <source>
        <dbReference type="ARBA" id="ARBA00022898"/>
    </source>
</evidence>
<reference evidence="4" key="2">
    <citation type="submission" date="2021-02" db="EMBL/GenBank/DDBJ databases">
        <title>Aspergillus puulaauensis MK2 genome sequence.</title>
        <authorList>
            <person name="Futagami T."/>
            <person name="Mori K."/>
            <person name="Kadooka C."/>
            <person name="Tanaka T."/>
        </authorList>
    </citation>
    <scope>NUCLEOTIDE SEQUENCE</scope>
    <source>
        <strain evidence="4">MK2</strain>
    </source>
</reference>
<protein>
    <recommendedName>
        <fullName evidence="6">Cystathionine gamma-synthase</fullName>
    </recommendedName>
</protein>
<dbReference type="InterPro" id="IPR015422">
    <property type="entry name" value="PyrdxlP-dep_Trfase_small"/>
</dbReference>
<dbReference type="GO" id="GO:0030170">
    <property type="term" value="F:pyridoxal phosphate binding"/>
    <property type="evidence" value="ECO:0007669"/>
    <property type="project" value="InterPro"/>
</dbReference>
<gene>
    <name evidence="4" type="ORF">APUU_10331S</name>
</gene>
<dbReference type="GO" id="GO:0003962">
    <property type="term" value="F:cystathionine gamma-synthase activity"/>
    <property type="evidence" value="ECO:0007669"/>
    <property type="project" value="TreeGrafter"/>
</dbReference>
<reference evidence="4" key="1">
    <citation type="submission" date="2021-01" db="EMBL/GenBank/DDBJ databases">
        <authorList>
            <consortium name="Aspergillus puulaauensis MK2 genome sequencing consortium"/>
            <person name="Kazuki M."/>
            <person name="Futagami T."/>
        </authorList>
    </citation>
    <scope>NUCLEOTIDE SEQUENCE</scope>
    <source>
        <strain evidence="4">MK2</strain>
    </source>
</reference>
<name>A0A7R7XA15_9EURO</name>
<accession>A0A7R7XA15</accession>
<dbReference type="InterPro" id="IPR015424">
    <property type="entry name" value="PyrdxlP-dep_Trfase"/>
</dbReference>
<dbReference type="Proteomes" id="UP000654913">
    <property type="component" value="Chromosome 1"/>
</dbReference>
<evidence type="ECO:0008006" key="6">
    <source>
        <dbReference type="Google" id="ProtNLM"/>
    </source>
</evidence>
<dbReference type="InterPro" id="IPR051750">
    <property type="entry name" value="Trans-sulfuration_enzymes"/>
</dbReference>
<dbReference type="OrthoDB" id="10047078at2759"/>
<sequence>MGSGNDGSQSWLPPAPQMLPLGHGNIFPPGGRHPVSTSLPTWDSVIGQSRKEKWVYDKLEWAYPRFYINKPVRDLAGAVARRLNIADPNTSCMLFSSTNARKCATSLREASPDPENESESDIIHFCTPADPDIGVGPWGWASFSAVVMPSESWNKAMAFWRDTGSGLSTRHAEFCLEVLHYLGSESSNKEFCAGAPRKGNRHSLPQSLALVEAAEAAETSLDGVKSILARIATSEQPGQPTVSPDDVFLYPTGMNAIFSLSENLLQLDGDSRVAAFGWLYPETVEVLRAGWGKVLAYRFGTEREYNHLEESLESGKRIKALFCEIPSNITLYTPDLRRIRALADKYGFIVACDNTVAGYHDIDALPYVDVMISSLTKSFSGASNVTGGGLVLNPGSRYHSTLRKLLNDNYEKTYFPLDVAQLQTNCQSTAWRVNKCNKNTLPLVDLFASHPTVAAVHHPSTEPTSHLYKSLMRKDGGYGNLLSVVFHNPRSAEHFYNILDTCKGSSFGTNFTLAVPYVQLANFWNQDKVVKYGVPRHIIRISVGLEEGEELVEVVARALEGVVEFEARPVHGVERSLCTEGNVSGGSMCKEEHISN</sequence>
<proteinExistence type="inferred from homology"/>
<dbReference type="Gene3D" id="3.90.1150.10">
    <property type="entry name" value="Aspartate Aminotransferase, domain 1"/>
    <property type="match status" value="1"/>
</dbReference>
<evidence type="ECO:0000256" key="3">
    <source>
        <dbReference type="RuleBase" id="RU362118"/>
    </source>
</evidence>
<evidence type="ECO:0000313" key="5">
    <source>
        <dbReference type="Proteomes" id="UP000654913"/>
    </source>
</evidence>
<dbReference type="EMBL" id="AP024443">
    <property type="protein sequence ID" value="BCS17503.1"/>
    <property type="molecule type" value="Genomic_DNA"/>
</dbReference>
<dbReference type="RefSeq" id="XP_041549697.1">
    <property type="nucleotide sequence ID" value="XM_041699608.1"/>
</dbReference>
<dbReference type="PANTHER" id="PTHR42699">
    <property type="match status" value="1"/>
</dbReference>